<proteinExistence type="inferred from homology"/>
<accession>A0A3A5MAL3</accession>
<protein>
    <submittedName>
        <fullName evidence="12">Preprotein translocase subunit YajC</fullName>
    </submittedName>
</protein>
<reference evidence="12 13" key="1">
    <citation type="submission" date="2018-09" db="EMBL/GenBank/DDBJ databases">
        <title>Novel species of Arthrobacter.</title>
        <authorList>
            <person name="Liu Q."/>
            <person name="Xin Y.-H."/>
        </authorList>
    </citation>
    <scope>NUCLEOTIDE SEQUENCE [LARGE SCALE GENOMIC DNA]</scope>
    <source>
        <strain evidence="12 13">Hz2</strain>
    </source>
</reference>
<dbReference type="PANTHER" id="PTHR33909">
    <property type="entry name" value="SEC TRANSLOCON ACCESSORY COMPLEX SUBUNIT YAJC"/>
    <property type="match status" value="1"/>
</dbReference>
<feature type="compositionally biased region" description="Basic and acidic residues" evidence="10">
    <location>
        <begin position="181"/>
        <end position="207"/>
    </location>
</feature>
<dbReference type="PANTHER" id="PTHR33909:SF1">
    <property type="entry name" value="SEC TRANSLOCON ACCESSORY COMPLEX SUBUNIT YAJC"/>
    <property type="match status" value="1"/>
</dbReference>
<keyword evidence="7 11" id="KW-1133">Transmembrane helix</keyword>
<evidence type="ECO:0000313" key="12">
    <source>
        <dbReference type="EMBL" id="RJT79116.1"/>
    </source>
</evidence>
<name>A0A3A5MAL3_9MICC</name>
<evidence type="ECO:0000256" key="7">
    <source>
        <dbReference type="ARBA" id="ARBA00022989"/>
    </source>
</evidence>
<feature type="region of interest" description="Disordered" evidence="10">
    <location>
        <begin position="145"/>
        <end position="214"/>
    </location>
</feature>
<dbReference type="NCBIfam" id="TIGR00739">
    <property type="entry name" value="yajC"/>
    <property type="match status" value="1"/>
</dbReference>
<evidence type="ECO:0000256" key="5">
    <source>
        <dbReference type="ARBA" id="ARBA00022692"/>
    </source>
</evidence>
<keyword evidence="6" id="KW-0653">Protein transport</keyword>
<evidence type="ECO:0000256" key="4">
    <source>
        <dbReference type="ARBA" id="ARBA00022475"/>
    </source>
</evidence>
<dbReference type="InterPro" id="IPR003849">
    <property type="entry name" value="Preprotein_translocase_YajC"/>
</dbReference>
<evidence type="ECO:0000256" key="11">
    <source>
        <dbReference type="SAM" id="Phobius"/>
    </source>
</evidence>
<dbReference type="AlphaFoldDB" id="A0A3A5MAL3"/>
<keyword evidence="4" id="KW-1003">Cell membrane</keyword>
<dbReference type="Proteomes" id="UP000272560">
    <property type="component" value="Unassembled WGS sequence"/>
</dbReference>
<keyword evidence="5 11" id="KW-0812">Transmembrane</keyword>
<evidence type="ECO:0000256" key="2">
    <source>
        <dbReference type="ARBA" id="ARBA00006742"/>
    </source>
</evidence>
<comment type="caution">
    <text evidence="12">The sequence shown here is derived from an EMBL/GenBank/DDBJ whole genome shotgun (WGS) entry which is preliminary data.</text>
</comment>
<evidence type="ECO:0000256" key="9">
    <source>
        <dbReference type="ARBA" id="ARBA00023136"/>
    </source>
</evidence>
<gene>
    <name evidence="12" type="primary">yajC</name>
    <name evidence="12" type="ORF">D6T63_10850</name>
</gene>
<evidence type="ECO:0000313" key="13">
    <source>
        <dbReference type="Proteomes" id="UP000272560"/>
    </source>
</evidence>
<evidence type="ECO:0000256" key="6">
    <source>
        <dbReference type="ARBA" id="ARBA00022927"/>
    </source>
</evidence>
<dbReference type="Pfam" id="PF02699">
    <property type="entry name" value="YajC"/>
    <property type="match status" value="1"/>
</dbReference>
<keyword evidence="13" id="KW-1185">Reference proteome</keyword>
<dbReference type="GO" id="GO:0015031">
    <property type="term" value="P:protein transport"/>
    <property type="evidence" value="ECO:0007669"/>
    <property type="project" value="UniProtKB-KW"/>
</dbReference>
<feature type="transmembrane region" description="Helical" evidence="11">
    <location>
        <begin position="38"/>
        <end position="55"/>
    </location>
</feature>
<evidence type="ECO:0000256" key="8">
    <source>
        <dbReference type="ARBA" id="ARBA00023010"/>
    </source>
</evidence>
<comment type="similarity">
    <text evidence="2">Belongs to the YajC family.</text>
</comment>
<dbReference type="EMBL" id="QZVT01000005">
    <property type="protein sequence ID" value="RJT79116.1"/>
    <property type="molecule type" value="Genomic_DNA"/>
</dbReference>
<keyword evidence="9 11" id="KW-0472">Membrane</keyword>
<dbReference type="SMART" id="SM01323">
    <property type="entry name" value="YajC"/>
    <property type="match status" value="1"/>
</dbReference>
<keyword evidence="3" id="KW-0813">Transport</keyword>
<keyword evidence="8" id="KW-0811">Translocation</keyword>
<organism evidence="12 13">
    <name type="scientific">Arthrobacter cheniae</name>
    <dbReference type="NCBI Taxonomy" id="1258888"/>
    <lineage>
        <taxon>Bacteria</taxon>
        <taxon>Bacillati</taxon>
        <taxon>Actinomycetota</taxon>
        <taxon>Actinomycetes</taxon>
        <taxon>Micrococcales</taxon>
        <taxon>Micrococcaceae</taxon>
        <taxon>Arthrobacter</taxon>
    </lineage>
</organism>
<dbReference type="OrthoDB" id="3267178at2"/>
<evidence type="ECO:0000256" key="10">
    <source>
        <dbReference type="SAM" id="MobiDB-lite"/>
    </source>
</evidence>
<dbReference type="GO" id="GO:0005886">
    <property type="term" value="C:plasma membrane"/>
    <property type="evidence" value="ECO:0007669"/>
    <property type="project" value="UniProtKB-SubCell"/>
</dbReference>
<feature type="compositionally biased region" description="Low complexity" evidence="10">
    <location>
        <begin position="166"/>
        <end position="180"/>
    </location>
</feature>
<comment type="subcellular location">
    <subcellularLocation>
        <location evidence="1">Cell membrane</location>
        <topology evidence="1">Single-pass membrane protein</topology>
    </subcellularLocation>
</comment>
<sequence length="214" mass="22759">MCAGAQFCRPHPVPGTDFPVLAHVVAQTASGDAPPFDIFSLLLPLALAFLIFTMFRRQRKSQKQVKEMRTQMEPGTEVMTQFGLYGTIVSIDQENNKAVLELSPGNLATVHTQALSKVVQQESAVAGDGAEAPADDAAAQRDLDAYDGAPVPDDASSIDGADRAPSAGATAAGTTGSTLGESHEETSERLNREQAVRENRDARDARNPKVNPDN</sequence>
<evidence type="ECO:0000256" key="1">
    <source>
        <dbReference type="ARBA" id="ARBA00004162"/>
    </source>
</evidence>
<evidence type="ECO:0000256" key="3">
    <source>
        <dbReference type="ARBA" id="ARBA00022448"/>
    </source>
</evidence>